<sequence>MKAARAIAAVAMAVFSSLAALTGAAYAAQVGVHDPVMAKQGDRYYLFSTGPGITFYSSGDMKTWKPEGRVFPEGPAWATKAAPSFNGHVWAPDIYHHDGKYYLYYSVSGFGKNTSAIGVTVNSTLDPRAPGYKWEDQGLVVQSVPGRDLWNAIDSHVIDDDKGTPWMSFGSFWGGLKLVKLDASRTRLAEPQVWHTIARRERPAFTPDEEAAPAQIEAPFIFPKNGWYYLFASWDLCCKGKESTYKVVVGRSKSVTGPYLDRNGVDMARGGGSLVIQGDGDWQALGHNSAYTFDGKDYMVLHAYETFDKYRQKLKVLEMTWDGEGWPVLDQKDLNRYQSVLQQ</sequence>
<evidence type="ECO:0000256" key="1">
    <source>
        <dbReference type="ARBA" id="ARBA00004834"/>
    </source>
</evidence>
<feature type="active site" description="Proton acceptor" evidence="6">
    <location>
        <position position="34"/>
    </location>
</feature>
<gene>
    <name evidence="10" type="primary">arbA</name>
    <name evidence="10" type="ORF">LO55_183</name>
</gene>
<dbReference type="AlphaFoldDB" id="A0A1S2N3L7"/>
<evidence type="ECO:0000256" key="3">
    <source>
        <dbReference type="ARBA" id="ARBA00022801"/>
    </source>
</evidence>
<keyword evidence="4 5" id="KW-0326">Glycosidase</keyword>
<evidence type="ECO:0000256" key="5">
    <source>
        <dbReference type="PIRNR" id="PIRNR026534"/>
    </source>
</evidence>
<dbReference type="InterPro" id="IPR050727">
    <property type="entry name" value="GH43_arabinanases"/>
</dbReference>
<feature type="chain" id="PRO_5012661547" description="Extracellular exo-alpha-(1-&gt;5)-L-arabinofuranosidase" evidence="9">
    <location>
        <begin position="28"/>
        <end position="343"/>
    </location>
</feature>
<comment type="pathway">
    <text evidence="1 5">Glycan metabolism; L-arabinan degradation.</text>
</comment>
<dbReference type="Pfam" id="PF04616">
    <property type="entry name" value="Glyco_hydro_43"/>
    <property type="match status" value="1"/>
</dbReference>
<evidence type="ECO:0000256" key="8">
    <source>
        <dbReference type="PIRSR" id="PIRSR026534-3"/>
    </source>
</evidence>
<feature type="binding site" evidence="7">
    <location>
        <begin position="171"/>
        <end position="173"/>
    </location>
    <ligand>
        <name>substrate</name>
    </ligand>
</feature>
<protein>
    <recommendedName>
        <fullName evidence="5">Extracellular exo-alpha-(1-&gt;5)-L-arabinofuranosidase</fullName>
        <ecNumber evidence="5">3.2.1.55</ecNumber>
    </recommendedName>
</protein>
<dbReference type="UniPathway" id="UPA00667"/>
<feature type="site" description="Important for catalytic activity, responsible for pKa modulation of the active site Glu and correct orientation of both the proton donor and substrate" evidence="8">
    <location>
        <position position="154"/>
    </location>
</feature>
<dbReference type="GO" id="GO:0031222">
    <property type="term" value="P:arabinan catabolic process"/>
    <property type="evidence" value="ECO:0007669"/>
    <property type="project" value="UniProtKB-UniPathway"/>
</dbReference>
<keyword evidence="3 5" id="KW-0378">Hydrolase</keyword>
<dbReference type="InterPro" id="IPR023296">
    <property type="entry name" value="Glyco_hydro_beta-prop_sf"/>
</dbReference>
<organism evidence="10 11">
    <name type="scientific">Massilia timonae</name>
    <dbReference type="NCBI Taxonomy" id="47229"/>
    <lineage>
        <taxon>Bacteria</taxon>
        <taxon>Pseudomonadati</taxon>
        <taxon>Pseudomonadota</taxon>
        <taxon>Betaproteobacteria</taxon>
        <taxon>Burkholderiales</taxon>
        <taxon>Oxalobacteraceae</taxon>
        <taxon>Telluria group</taxon>
        <taxon>Massilia</taxon>
    </lineage>
</organism>
<evidence type="ECO:0000256" key="9">
    <source>
        <dbReference type="SAM" id="SignalP"/>
    </source>
</evidence>
<dbReference type="SUPFAM" id="SSF75005">
    <property type="entry name" value="Arabinanase/levansucrase/invertase"/>
    <property type="match status" value="1"/>
</dbReference>
<accession>A0A1S2N3L7</accession>
<dbReference type="CDD" id="cd18830">
    <property type="entry name" value="GH43_CjArb43A-like"/>
    <property type="match status" value="1"/>
</dbReference>
<evidence type="ECO:0000256" key="4">
    <source>
        <dbReference type="ARBA" id="ARBA00023295"/>
    </source>
</evidence>
<dbReference type="PANTHER" id="PTHR43301:SF3">
    <property type="entry name" value="ARABINAN ENDO-1,5-ALPHA-L-ARABINOSIDASE A-RELATED"/>
    <property type="match status" value="1"/>
</dbReference>
<evidence type="ECO:0000256" key="6">
    <source>
        <dbReference type="PIRSR" id="PIRSR026534-1"/>
    </source>
</evidence>
<comment type="catalytic activity">
    <reaction evidence="5">
        <text>Hydrolysis of terminal non-reducing alpha-L-arabinofuranoside residues in alpha-L-arabinosides.</text>
        <dbReference type="EC" id="3.2.1.55"/>
    </reaction>
</comment>
<feature type="signal peptide" evidence="9">
    <location>
        <begin position="1"/>
        <end position="27"/>
    </location>
</feature>
<feature type="binding site" evidence="7">
    <location>
        <position position="34"/>
    </location>
    <ligand>
        <name>substrate</name>
    </ligand>
</feature>
<dbReference type="InterPro" id="IPR006710">
    <property type="entry name" value="Glyco_hydro_43"/>
</dbReference>
<keyword evidence="9" id="KW-0732">Signal</keyword>
<proteinExistence type="inferred from homology"/>
<evidence type="ECO:0000256" key="7">
    <source>
        <dbReference type="PIRSR" id="PIRSR026534-2"/>
    </source>
</evidence>
<dbReference type="InterPro" id="IPR016840">
    <property type="entry name" value="Glyco_hydro_43_endo_a_Ara-ase"/>
</dbReference>
<dbReference type="GO" id="GO:0046558">
    <property type="term" value="F:arabinan endo-1,5-alpha-L-arabinosidase activity"/>
    <property type="evidence" value="ECO:0007669"/>
    <property type="project" value="InterPro"/>
</dbReference>
<comment type="caution">
    <text evidence="10">The sequence shown here is derived from an EMBL/GenBank/DDBJ whole genome shotgun (WGS) entry which is preliminary data.</text>
</comment>
<dbReference type="EC" id="3.2.1.55" evidence="5"/>
<dbReference type="Proteomes" id="UP000180246">
    <property type="component" value="Unassembled WGS sequence"/>
</dbReference>
<evidence type="ECO:0000256" key="2">
    <source>
        <dbReference type="ARBA" id="ARBA00009865"/>
    </source>
</evidence>
<evidence type="ECO:0000313" key="11">
    <source>
        <dbReference type="Proteomes" id="UP000180246"/>
    </source>
</evidence>
<feature type="binding site" evidence="7">
    <location>
        <position position="111"/>
    </location>
    <ligand>
        <name>substrate</name>
    </ligand>
</feature>
<dbReference type="EMBL" id="JRYB01000001">
    <property type="protein sequence ID" value="OIJ39669.1"/>
    <property type="molecule type" value="Genomic_DNA"/>
</dbReference>
<dbReference type="Gene3D" id="2.115.10.20">
    <property type="entry name" value="Glycosyl hydrolase domain, family 43"/>
    <property type="match status" value="1"/>
</dbReference>
<reference evidence="10 11" key="1">
    <citation type="submission" date="2014-10" db="EMBL/GenBank/DDBJ databases">
        <authorList>
            <person name="Seo M.-J."/>
            <person name="Seok Y.J."/>
            <person name="Cha I.-T."/>
        </authorList>
    </citation>
    <scope>NUCLEOTIDE SEQUENCE [LARGE SCALE GENOMIC DNA]</scope>
    <source>
        <strain evidence="10 11">NEU</strain>
    </source>
</reference>
<evidence type="ECO:0000313" key="10">
    <source>
        <dbReference type="EMBL" id="OIJ39669.1"/>
    </source>
</evidence>
<name>A0A1S2N3L7_9BURK</name>
<comment type="similarity">
    <text evidence="2 5">Belongs to the glycosyl hydrolase 43 family.</text>
</comment>
<dbReference type="PIRSF" id="PIRSF026534">
    <property type="entry name" value="Endo_alpha-L-arabinosidase"/>
    <property type="match status" value="1"/>
</dbReference>
<feature type="active site" description="Proton donor" evidence="6">
    <location>
        <position position="217"/>
    </location>
</feature>
<feature type="site" description="Important for substrate recognition" evidence="8">
    <location>
        <position position="287"/>
    </location>
</feature>
<dbReference type="PANTHER" id="PTHR43301">
    <property type="entry name" value="ARABINAN ENDO-1,5-ALPHA-L-ARABINOSIDASE"/>
    <property type="match status" value="1"/>
</dbReference>
<feature type="binding site" evidence="7">
    <location>
        <begin position="151"/>
        <end position="154"/>
    </location>
    <ligand>
        <name>substrate</name>
    </ligand>
</feature>
<dbReference type="GO" id="GO:0046556">
    <property type="term" value="F:alpha-L-arabinofuranosidase activity"/>
    <property type="evidence" value="ECO:0007669"/>
    <property type="project" value="UniProtKB-EC"/>
</dbReference>